<evidence type="ECO:0000313" key="3">
    <source>
        <dbReference type="Proteomes" id="UP001143480"/>
    </source>
</evidence>
<dbReference type="InterPro" id="IPR002575">
    <property type="entry name" value="Aminoglycoside_PTrfase"/>
</dbReference>
<accession>A0A9W6NS60</accession>
<comment type="caution">
    <text evidence="2">The sequence shown here is derived from an EMBL/GenBank/DDBJ whole genome shotgun (WGS) entry which is preliminary data.</text>
</comment>
<dbReference type="RefSeq" id="WP_261959023.1">
    <property type="nucleotide sequence ID" value="NZ_BAAAXA010000001.1"/>
</dbReference>
<dbReference type="Pfam" id="PF01636">
    <property type="entry name" value="APH"/>
    <property type="match status" value="1"/>
</dbReference>
<dbReference type="InterPro" id="IPR011009">
    <property type="entry name" value="Kinase-like_dom_sf"/>
</dbReference>
<keyword evidence="3" id="KW-1185">Reference proteome</keyword>
<dbReference type="SUPFAM" id="SSF56112">
    <property type="entry name" value="Protein kinase-like (PK-like)"/>
    <property type="match status" value="1"/>
</dbReference>
<dbReference type="EMBL" id="BSFP01000083">
    <property type="protein sequence ID" value="GLL06986.1"/>
    <property type="molecule type" value="Genomic_DNA"/>
</dbReference>
<feature type="domain" description="Aminoglycoside phosphotransferase" evidence="1">
    <location>
        <begin position="21"/>
        <end position="112"/>
    </location>
</feature>
<name>A0A9W6NS60_9ACTN</name>
<gene>
    <name evidence="2" type="ORF">GCM10017581_087370</name>
</gene>
<reference evidence="2" key="2">
    <citation type="submission" date="2023-01" db="EMBL/GenBank/DDBJ databases">
        <authorList>
            <person name="Sun Q."/>
            <person name="Evtushenko L."/>
        </authorList>
    </citation>
    <scope>NUCLEOTIDE SEQUENCE</scope>
    <source>
        <strain evidence="2">VKM Ac-1321</strain>
    </source>
</reference>
<reference evidence="2" key="1">
    <citation type="journal article" date="2014" name="Int. J. Syst. Evol. Microbiol.">
        <title>Complete genome sequence of Corynebacterium casei LMG S-19264T (=DSM 44701T), isolated from a smear-ripened cheese.</title>
        <authorList>
            <consortium name="US DOE Joint Genome Institute (JGI-PGF)"/>
            <person name="Walter F."/>
            <person name="Albersmeier A."/>
            <person name="Kalinowski J."/>
            <person name="Ruckert C."/>
        </authorList>
    </citation>
    <scope>NUCLEOTIDE SEQUENCE</scope>
    <source>
        <strain evidence="2">VKM Ac-1321</strain>
    </source>
</reference>
<dbReference type="Proteomes" id="UP001143480">
    <property type="component" value="Unassembled WGS sequence"/>
</dbReference>
<dbReference type="AlphaFoldDB" id="A0A9W6NS60"/>
<dbReference type="Gene3D" id="3.90.1200.10">
    <property type="match status" value="1"/>
</dbReference>
<evidence type="ECO:0000313" key="2">
    <source>
        <dbReference type="EMBL" id="GLL06986.1"/>
    </source>
</evidence>
<organism evidence="2 3">
    <name type="scientific">Dactylosporangium matsuzakiense</name>
    <dbReference type="NCBI Taxonomy" id="53360"/>
    <lineage>
        <taxon>Bacteria</taxon>
        <taxon>Bacillati</taxon>
        <taxon>Actinomycetota</taxon>
        <taxon>Actinomycetes</taxon>
        <taxon>Micromonosporales</taxon>
        <taxon>Micromonosporaceae</taxon>
        <taxon>Dactylosporangium</taxon>
    </lineage>
</organism>
<protein>
    <recommendedName>
        <fullName evidence="1">Aminoglycoside phosphotransferase domain-containing protein</fullName>
    </recommendedName>
</protein>
<sequence>MQPEAAQRGGAEIIHESVRAGHALAEVRPDLAGALERCAAVLTPALHRLAATVPATIVHGDFESKNLVLTDSGPCAVDWSTAHVGAHLGDLYSLVRDASLAGVPADAIIAAYADECALLGAPVVDLAWQLALGGTVWTVRALRWVLEEGVHVVPESVTWIDELIERAGVVTDELAALSWTGHDTSP</sequence>
<proteinExistence type="predicted"/>
<evidence type="ECO:0000259" key="1">
    <source>
        <dbReference type="Pfam" id="PF01636"/>
    </source>
</evidence>